<gene>
    <name evidence="1" type="ORF">B0H16DRAFT_1897740</name>
</gene>
<protein>
    <submittedName>
        <fullName evidence="1">Uncharacterized protein</fullName>
    </submittedName>
</protein>
<comment type="caution">
    <text evidence="1">The sequence shown here is derived from an EMBL/GenBank/DDBJ whole genome shotgun (WGS) entry which is preliminary data.</text>
</comment>
<evidence type="ECO:0000313" key="1">
    <source>
        <dbReference type="EMBL" id="KAJ7718078.1"/>
    </source>
</evidence>
<proteinExistence type="predicted"/>
<evidence type="ECO:0000313" key="2">
    <source>
        <dbReference type="Proteomes" id="UP001215598"/>
    </source>
</evidence>
<reference evidence="1" key="1">
    <citation type="submission" date="2023-03" db="EMBL/GenBank/DDBJ databases">
        <title>Massive genome expansion in bonnet fungi (Mycena s.s.) driven by repeated elements and novel gene families across ecological guilds.</title>
        <authorList>
            <consortium name="Lawrence Berkeley National Laboratory"/>
            <person name="Harder C.B."/>
            <person name="Miyauchi S."/>
            <person name="Viragh M."/>
            <person name="Kuo A."/>
            <person name="Thoen E."/>
            <person name="Andreopoulos B."/>
            <person name="Lu D."/>
            <person name="Skrede I."/>
            <person name="Drula E."/>
            <person name="Henrissat B."/>
            <person name="Morin E."/>
            <person name="Kohler A."/>
            <person name="Barry K."/>
            <person name="LaButti K."/>
            <person name="Morin E."/>
            <person name="Salamov A."/>
            <person name="Lipzen A."/>
            <person name="Mereny Z."/>
            <person name="Hegedus B."/>
            <person name="Baldrian P."/>
            <person name="Stursova M."/>
            <person name="Weitz H."/>
            <person name="Taylor A."/>
            <person name="Grigoriev I.V."/>
            <person name="Nagy L.G."/>
            <person name="Martin F."/>
            <person name="Kauserud H."/>
        </authorList>
    </citation>
    <scope>NUCLEOTIDE SEQUENCE</scope>
    <source>
        <strain evidence="1">CBHHK182m</strain>
    </source>
</reference>
<dbReference type="Proteomes" id="UP001215598">
    <property type="component" value="Unassembled WGS sequence"/>
</dbReference>
<dbReference type="AlphaFoldDB" id="A0AAD7MHR8"/>
<accession>A0AAD7MHR8</accession>
<name>A0AAD7MHR8_9AGAR</name>
<dbReference type="EMBL" id="JARKIB010000269">
    <property type="protein sequence ID" value="KAJ7718078.1"/>
    <property type="molecule type" value="Genomic_DNA"/>
</dbReference>
<keyword evidence="2" id="KW-1185">Reference proteome</keyword>
<organism evidence="1 2">
    <name type="scientific">Mycena metata</name>
    <dbReference type="NCBI Taxonomy" id="1033252"/>
    <lineage>
        <taxon>Eukaryota</taxon>
        <taxon>Fungi</taxon>
        <taxon>Dikarya</taxon>
        <taxon>Basidiomycota</taxon>
        <taxon>Agaricomycotina</taxon>
        <taxon>Agaricomycetes</taxon>
        <taxon>Agaricomycetidae</taxon>
        <taxon>Agaricales</taxon>
        <taxon>Marasmiineae</taxon>
        <taxon>Mycenaceae</taxon>
        <taxon>Mycena</taxon>
    </lineage>
</organism>
<sequence>MHRPKLRFLALSTFASTYGAAPSLILMLEYSTPGSRGTSKFSAVWNDLYLSLRVLERLLLAVLRPRREHPARIAHQWILEPHILVQREMYRRAWSAAAIKAGPHATTSSLWWRACVRMEGESCL</sequence>